<dbReference type="PROSITE" id="PS00086">
    <property type="entry name" value="CYTOCHROME_P450"/>
    <property type="match status" value="1"/>
</dbReference>
<keyword evidence="3 4" id="KW-0349">Heme</keyword>
<keyword evidence="3 4" id="KW-0408">Iron</keyword>
<evidence type="ECO:0000256" key="4">
    <source>
        <dbReference type="RuleBase" id="RU000461"/>
    </source>
</evidence>
<comment type="similarity">
    <text evidence="2 4">Belongs to the cytochrome P450 family.</text>
</comment>
<dbReference type="OrthoDB" id="446280at2"/>
<feature type="binding site" description="axial binding residue" evidence="3">
    <location>
        <position position="395"/>
    </location>
    <ligand>
        <name>heme</name>
        <dbReference type="ChEBI" id="CHEBI:30413"/>
    </ligand>
    <ligandPart>
        <name>Fe</name>
        <dbReference type="ChEBI" id="CHEBI:18248"/>
    </ligandPart>
</feature>
<dbReference type="Pfam" id="PF00067">
    <property type="entry name" value="p450"/>
    <property type="match status" value="1"/>
</dbReference>
<dbReference type="CDD" id="cd11053">
    <property type="entry name" value="CYP110-like"/>
    <property type="match status" value="1"/>
</dbReference>
<dbReference type="SUPFAM" id="SSF48264">
    <property type="entry name" value="Cytochrome P450"/>
    <property type="match status" value="1"/>
</dbReference>
<accession>A0A0V7ZG95</accession>
<evidence type="ECO:0000256" key="3">
    <source>
        <dbReference type="PIRSR" id="PIRSR602401-1"/>
    </source>
</evidence>
<dbReference type="EMBL" id="LMTZ01000135">
    <property type="protein sequence ID" value="KST63626.1"/>
    <property type="molecule type" value="Genomic_DNA"/>
</dbReference>
<gene>
    <name evidence="5" type="ORF">BC008_14285</name>
</gene>
<comment type="caution">
    <text evidence="5">The sequence shown here is derived from an EMBL/GenBank/DDBJ whole genome shotgun (WGS) entry which is preliminary data.</text>
</comment>
<dbReference type="InterPro" id="IPR002401">
    <property type="entry name" value="Cyt_P450_E_grp-I"/>
</dbReference>
<evidence type="ECO:0000313" key="5">
    <source>
        <dbReference type="EMBL" id="KST63626.1"/>
    </source>
</evidence>
<dbReference type="RefSeq" id="WP_027842743.1">
    <property type="nucleotide sequence ID" value="NZ_LMTZ01000135.1"/>
</dbReference>
<sequence length="460" mass="52501">MKPSNSLPDGPNMPKLLRRFKFVFQPIKYVEDFAKVYGDTFAIRGFYNDTAVIYISHPEALEQLFTTNPNNLRSASRILRFLLGDRSIILLDGEEHRRQRQLLAPPFHGERMRAYGETIRDVVEQVSNQWEMGKPFKIRGSMQEIALQVILRVVFGLDEGKRSQKLAKLLNSVLESIGSPLLSAGLFFSFLQKEFGGLSPWGQMKRKLQQIDELIYELIQERRVESDRDRQDILSLMMSARDEDGQPMSDQDLHDELMTLLIAGHETTASALSWAFYWIDYLPDVQGKLLKELAEQGDNLDPNIISKLPYLTAVCQETLRIHPIVMSGVLRFVTSPIEIMGYKLPVGTGIIPSIYMAHHREEVYPEPKKFKPERFLERQFSPYEFLPFGGGNRRCIGMAFALYEMKIAIATILSNYVVSRRDSRPVAPVRRGFTSAAPAGMKMIATPVSKSAKNLNYKMI</sequence>
<dbReference type="InterPro" id="IPR001128">
    <property type="entry name" value="Cyt_P450"/>
</dbReference>
<dbReference type="Proteomes" id="UP000053372">
    <property type="component" value="Unassembled WGS sequence"/>
</dbReference>
<proteinExistence type="inferred from homology"/>
<dbReference type="PANTHER" id="PTHR24305">
    <property type="entry name" value="CYTOCHROME P450"/>
    <property type="match status" value="1"/>
</dbReference>
<dbReference type="GO" id="GO:0016705">
    <property type="term" value="F:oxidoreductase activity, acting on paired donors, with incorporation or reduction of molecular oxygen"/>
    <property type="evidence" value="ECO:0007669"/>
    <property type="project" value="InterPro"/>
</dbReference>
<dbReference type="PRINTS" id="PR00385">
    <property type="entry name" value="P450"/>
</dbReference>
<reference evidence="5 6" key="1">
    <citation type="journal article" date="2015" name="Genome Announc.">
        <title>Draft Genome of the Euendolithic (true boring) Cyanobacterium Mastigocoleus testarum strain BC008.</title>
        <authorList>
            <person name="Guida B.S."/>
            <person name="Garcia-Pichel F."/>
        </authorList>
    </citation>
    <scope>NUCLEOTIDE SEQUENCE [LARGE SCALE GENOMIC DNA]</scope>
    <source>
        <strain evidence="5 6">BC008</strain>
    </source>
</reference>
<dbReference type="AlphaFoldDB" id="A0A0V7ZG95"/>
<name>A0A0V7ZG95_9CYAN</name>
<dbReference type="GO" id="GO:0004497">
    <property type="term" value="F:monooxygenase activity"/>
    <property type="evidence" value="ECO:0007669"/>
    <property type="project" value="UniProtKB-KW"/>
</dbReference>
<keyword evidence="4" id="KW-0503">Monooxygenase</keyword>
<dbReference type="Gene3D" id="1.10.630.10">
    <property type="entry name" value="Cytochrome P450"/>
    <property type="match status" value="1"/>
</dbReference>
<comment type="cofactor">
    <cofactor evidence="1 3">
        <name>heme</name>
        <dbReference type="ChEBI" id="CHEBI:30413"/>
    </cofactor>
</comment>
<evidence type="ECO:0000256" key="1">
    <source>
        <dbReference type="ARBA" id="ARBA00001971"/>
    </source>
</evidence>
<evidence type="ECO:0000313" key="6">
    <source>
        <dbReference type="Proteomes" id="UP000053372"/>
    </source>
</evidence>
<dbReference type="PANTHER" id="PTHR24305:SF166">
    <property type="entry name" value="CYTOCHROME P450 12A4, MITOCHONDRIAL-RELATED"/>
    <property type="match status" value="1"/>
</dbReference>
<organism evidence="5 6">
    <name type="scientific">Mastigocoleus testarum BC008</name>
    <dbReference type="NCBI Taxonomy" id="371196"/>
    <lineage>
        <taxon>Bacteria</taxon>
        <taxon>Bacillati</taxon>
        <taxon>Cyanobacteriota</taxon>
        <taxon>Cyanophyceae</taxon>
        <taxon>Nostocales</taxon>
        <taxon>Hapalosiphonaceae</taxon>
        <taxon>Mastigocoleus</taxon>
    </lineage>
</organism>
<protein>
    <submittedName>
        <fullName evidence="5">Cytochrome P450</fullName>
    </submittedName>
</protein>
<dbReference type="InterPro" id="IPR017972">
    <property type="entry name" value="Cyt_P450_CS"/>
</dbReference>
<dbReference type="InterPro" id="IPR036396">
    <property type="entry name" value="Cyt_P450_sf"/>
</dbReference>
<dbReference type="GO" id="GO:0005506">
    <property type="term" value="F:iron ion binding"/>
    <property type="evidence" value="ECO:0007669"/>
    <property type="project" value="InterPro"/>
</dbReference>
<evidence type="ECO:0000256" key="2">
    <source>
        <dbReference type="ARBA" id="ARBA00010617"/>
    </source>
</evidence>
<dbReference type="PRINTS" id="PR00463">
    <property type="entry name" value="EP450I"/>
</dbReference>
<keyword evidence="3 4" id="KW-0479">Metal-binding</keyword>
<keyword evidence="4" id="KW-0560">Oxidoreductase</keyword>
<keyword evidence="6" id="KW-1185">Reference proteome</keyword>
<dbReference type="GO" id="GO:0020037">
    <property type="term" value="F:heme binding"/>
    <property type="evidence" value="ECO:0007669"/>
    <property type="project" value="InterPro"/>
</dbReference>
<dbReference type="InterPro" id="IPR050121">
    <property type="entry name" value="Cytochrome_P450_monoxygenase"/>
</dbReference>